<dbReference type="InterPro" id="IPR019791">
    <property type="entry name" value="Haem_peroxidase_animal"/>
</dbReference>
<dbReference type="Proteomes" id="UP000198609">
    <property type="component" value="Unassembled WGS sequence"/>
</dbReference>
<dbReference type="RefSeq" id="WP_244321141.1">
    <property type="nucleotide sequence ID" value="NZ_FNST01000002.1"/>
</dbReference>
<evidence type="ECO:0000256" key="3">
    <source>
        <dbReference type="ARBA" id="ARBA00022964"/>
    </source>
</evidence>
<accession>A0A1H4XTY1</accession>
<evidence type="ECO:0000256" key="5">
    <source>
        <dbReference type="ARBA" id="ARBA00023004"/>
    </source>
</evidence>
<keyword evidence="4" id="KW-0560">Oxidoreductase</keyword>
<dbReference type="PROSITE" id="PS50292">
    <property type="entry name" value="PEROXIDASE_3"/>
    <property type="match status" value="1"/>
</dbReference>
<name>A0A1H4XTY1_STRMJ</name>
<evidence type="ECO:0000313" key="7">
    <source>
        <dbReference type="EMBL" id="SED09192.1"/>
    </source>
</evidence>
<dbReference type="InterPro" id="IPR037120">
    <property type="entry name" value="Haem_peroxidase_sf_animal"/>
</dbReference>
<dbReference type="InterPro" id="IPR020835">
    <property type="entry name" value="Catalase_sf"/>
</dbReference>
<dbReference type="InterPro" id="IPR050783">
    <property type="entry name" value="Oxylipin_biosynth_metab"/>
</dbReference>
<keyword evidence="2" id="KW-0611">Plant defense</keyword>
<dbReference type="PANTHER" id="PTHR11903:SF11">
    <property type="entry name" value="ALPHA-DIOXYGENASE 1"/>
    <property type="match status" value="1"/>
</dbReference>
<feature type="compositionally biased region" description="Low complexity" evidence="6">
    <location>
        <begin position="14"/>
        <end position="25"/>
    </location>
</feature>
<dbReference type="Gene3D" id="1.10.640.10">
    <property type="entry name" value="Haem peroxidase domain superfamily, animal type"/>
    <property type="match status" value="1"/>
</dbReference>
<evidence type="ECO:0000313" key="8">
    <source>
        <dbReference type="Proteomes" id="UP000198609"/>
    </source>
</evidence>
<keyword evidence="7" id="KW-0575">Peroxidase</keyword>
<evidence type="ECO:0000256" key="6">
    <source>
        <dbReference type="SAM" id="MobiDB-lite"/>
    </source>
</evidence>
<gene>
    <name evidence="7" type="ORF">SAMN04490356_6878</name>
</gene>
<feature type="region of interest" description="Disordered" evidence="6">
    <location>
        <begin position="1"/>
        <end position="54"/>
    </location>
</feature>
<evidence type="ECO:0000256" key="1">
    <source>
        <dbReference type="ARBA" id="ARBA00022723"/>
    </source>
</evidence>
<evidence type="ECO:0000256" key="4">
    <source>
        <dbReference type="ARBA" id="ARBA00023002"/>
    </source>
</evidence>
<dbReference type="GO" id="GO:0006631">
    <property type="term" value="P:fatty acid metabolic process"/>
    <property type="evidence" value="ECO:0007669"/>
    <property type="project" value="UniProtKB-ARBA"/>
</dbReference>
<dbReference type="InterPro" id="IPR010255">
    <property type="entry name" value="Haem_peroxidase_sf"/>
</dbReference>
<keyword evidence="5" id="KW-0408">Iron</keyword>
<dbReference type="GO" id="GO:0020037">
    <property type="term" value="F:heme binding"/>
    <property type="evidence" value="ECO:0007669"/>
    <property type="project" value="InterPro"/>
</dbReference>
<dbReference type="AlphaFoldDB" id="A0A1H4XTY1"/>
<feature type="region of interest" description="Disordered" evidence="6">
    <location>
        <begin position="451"/>
        <end position="504"/>
    </location>
</feature>
<feature type="compositionally biased region" description="Pro residues" evidence="6">
    <location>
        <begin position="455"/>
        <end position="466"/>
    </location>
</feature>
<protein>
    <submittedName>
        <fullName evidence="7">Animal haem peroxidase</fullName>
    </submittedName>
</protein>
<feature type="compositionally biased region" description="Polar residues" evidence="6">
    <location>
        <begin position="1"/>
        <end position="10"/>
    </location>
</feature>
<sequence>MVNTGQQSVRSEAVRGGEVTRVGEVARQEATGGTRGARYEGYEAYEGGSPEAERRRFEKLTRELMRTRRTRPAGADSPGAPQLLRPFRAKAALGVENARLRFREDLPPELCVGYARPGAEYPAVVRLSTASGTERHDTTPDLRRMAVRVQAGPEETHDLLATSFPVSHAADVHEFVAFAKATAGAGSTVEKAFGLFVRLPLAVGWATADRMRRNLRIATRHTVGSLARETFWSRGAILWGPAGPVRYQLRPAPGGTAAPPPDRDPDYLDRELAMRLSTGDIAFELCVQRYLDDRRTPVEDGSVEWGESDAPVVPVAVLTVPCQDLDSARARAAARRVELLTFNPWHTTEEFRPLGNLNRARKAAYEVAAAHRLGLRLPTAEPGPAAEPGATAESHPAALLPVPVRAAFDLPVRAAFGLVNRCVPWHRLPDPLGVLTSDALGRALRRLGLLDAAPPETPPHPDPAPAPAGEGPRAARSYDGPTGDPAMARRDGARTDRAPRGVAGATVGLRLSPVHRPDLIHVPHPAAVGERLLHRERFRPATSLNVLAAAWTHFQSPDWVDAVSHRWDSSQVYGGAGPRLEEGHLPLGPGGVPPIGSAGAWWLGLSAMHTLFAREHEAVCEALRHTHPAMDEESVHHTARLVVSALIAKIHTVEWIPAMLATEVIDLGSKTNWQGPPAHWLSRLGLWLFEASASTGGPRGVPDHPGVPFALAEEFMTVYRTHPLVPDDIELCDHRLGRRSRSLGFDEVRGAAAEAVMRKTGLADALYSFGVAHPGAITLGNYPRALRRFERDGELLDLPVAELMRARRRGVPRYNDFRARLGRARIRSFEELSPDQDTVARLEEVYASVNEIDTMVGLFAENPPEGSAFSETAFHVLLLMATRRIQDDRLLTVDFRPEVYTPLGLDWVEKSSMASVILRHCPELAGVLPRGASPFAPWRPVAPSLS</sequence>
<dbReference type="PRINTS" id="PR00457">
    <property type="entry name" value="ANPEROXIDASE"/>
</dbReference>
<evidence type="ECO:0000256" key="2">
    <source>
        <dbReference type="ARBA" id="ARBA00022821"/>
    </source>
</evidence>
<dbReference type="SUPFAM" id="SSF56634">
    <property type="entry name" value="Heme-dependent catalase-like"/>
    <property type="match status" value="1"/>
</dbReference>
<organism evidence="7 8">
    <name type="scientific">Streptomyces melanosporofaciens</name>
    <dbReference type="NCBI Taxonomy" id="67327"/>
    <lineage>
        <taxon>Bacteria</taxon>
        <taxon>Bacillati</taxon>
        <taxon>Actinomycetota</taxon>
        <taxon>Actinomycetes</taxon>
        <taxon>Kitasatosporales</taxon>
        <taxon>Streptomycetaceae</taxon>
        <taxon>Streptomyces</taxon>
        <taxon>Streptomyces violaceusniger group</taxon>
    </lineage>
</organism>
<keyword evidence="1" id="KW-0479">Metal-binding</keyword>
<dbReference type="GO" id="GO:0006952">
    <property type="term" value="P:defense response"/>
    <property type="evidence" value="ECO:0007669"/>
    <property type="project" value="UniProtKB-KW"/>
</dbReference>
<proteinExistence type="predicted"/>
<dbReference type="Gene3D" id="2.40.180.10">
    <property type="entry name" value="Catalase core domain"/>
    <property type="match status" value="1"/>
</dbReference>
<dbReference type="SUPFAM" id="SSF48113">
    <property type="entry name" value="Heme-dependent peroxidases"/>
    <property type="match status" value="1"/>
</dbReference>
<keyword evidence="3" id="KW-0223">Dioxygenase</keyword>
<dbReference type="PANTHER" id="PTHR11903">
    <property type="entry name" value="PROSTAGLANDIN G/H SYNTHASE"/>
    <property type="match status" value="1"/>
</dbReference>
<dbReference type="GO" id="GO:0016702">
    <property type="term" value="F:oxidoreductase activity, acting on single donors with incorporation of molecular oxygen, incorporation of two atoms of oxygen"/>
    <property type="evidence" value="ECO:0007669"/>
    <property type="project" value="TreeGrafter"/>
</dbReference>
<dbReference type="GO" id="GO:0006979">
    <property type="term" value="P:response to oxidative stress"/>
    <property type="evidence" value="ECO:0007669"/>
    <property type="project" value="InterPro"/>
</dbReference>
<dbReference type="Pfam" id="PF03098">
    <property type="entry name" value="An_peroxidase"/>
    <property type="match status" value="1"/>
</dbReference>
<keyword evidence="8" id="KW-1185">Reference proteome</keyword>
<dbReference type="EMBL" id="FNST01000002">
    <property type="protein sequence ID" value="SED09192.1"/>
    <property type="molecule type" value="Genomic_DNA"/>
</dbReference>
<dbReference type="GO" id="GO:0004601">
    <property type="term" value="F:peroxidase activity"/>
    <property type="evidence" value="ECO:0007669"/>
    <property type="project" value="UniProtKB-KW"/>
</dbReference>
<dbReference type="GO" id="GO:0046872">
    <property type="term" value="F:metal ion binding"/>
    <property type="evidence" value="ECO:0007669"/>
    <property type="project" value="UniProtKB-KW"/>
</dbReference>
<feature type="compositionally biased region" description="Basic and acidic residues" evidence="6">
    <location>
        <begin position="487"/>
        <end position="499"/>
    </location>
</feature>
<reference evidence="8" key="1">
    <citation type="submission" date="2016-10" db="EMBL/GenBank/DDBJ databases">
        <authorList>
            <person name="Varghese N."/>
            <person name="Submissions S."/>
        </authorList>
    </citation>
    <scope>NUCLEOTIDE SEQUENCE [LARGE SCALE GENOMIC DNA]</scope>
    <source>
        <strain evidence="8">DSM 40318</strain>
    </source>
</reference>